<evidence type="ECO:0000313" key="2">
    <source>
        <dbReference type="EMBL" id="SEB48553.1"/>
    </source>
</evidence>
<sequence>MELSNNKQEIVRRGNKVVWDCGDSIVKAFNSSKPASDVLNEALNLTRVYEAGVKAPQFIEVSALDDGWALKTQRVEGTMLSTLMDENPTKLAEYLSNFVELQLDIQSHAAALLPRQRDKFARMINSLSCINATTRYDLLVRLDGMKVEEKICHGDFNPTNVLVQEDGSCTVVDWAHATQGAPAADVAMSYMLFSFEDQKLADAYLEMYCDRADLAKQVVYRWLPIVAAAELARGHKEHEQALLSWIDVADWQ</sequence>
<reference evidence="2 3" key="1">
    <citation type="submission" date="2016-10" db="EMBL/GenBank/DDBJ databases">
        <authorList>
            <person name="Varghese N."/>
            <person name="Submissions S."/>
        </authorList>
    </citation>
    <scope>NUCLEOTIDE SEQUENCE [LARGE SCALE GENOMIC DNA]</scope>
    <source>
        <strain evidence="2 3">DSM 20586</strain>
    </source>
</reference>
<comment type="caution">
    <text evidence="2">The sequence shown here is derived from an EMBL/GenBank/DDBJ whole genome shotgun (WGS) entry which is preliminary data.</text>
</comment>
<name>A0AB38A589_9ACTN</name>
<dbReference type="InterPro" id="IPR011009">
    <property type="entry name" value="Kinase-like_dom_sf"/>
</dbReference>
<evidence type="ECO:0000259" key="1">
    <source>
        <dbReference type="Pfam" id="PF01636"/>
    </source>
</evidence>
<accession>A0AB38A589</accession>
<organism evidence="2 3">
    <name type="scientific">Atopobium minutum</name>
    <dbReference type="NCBI Taxonomy" id="1381"/>
    <lineage>
        <taxon>Bacteria</taxon>
        <taxon>Bacillati</taxon>
        <taxon>Actinomycetota</taxon>
        <taxon>Coriobacteriia</taxon>
        <taxon>Coriobacteriales</taxon>
        <taxon>Atopobiaceae</taxon>
        <taxon>Atopobium</taxon>
    </lineage>
</organism>
<dbReference type="Gene3D" id="3.90.1200.10">
    <property type="match status" value="1"/>
</dbReference>
<protein>
    <submittedName>
        <fullName evidence="2">Phosphotransferase enzyme family protein</fullName>
    </submittedName>
</protein>
<dbReference type="EMBL" id="FNSH01000001">
    <property type="protein sequence ID" value="SEB48553.1"/>
    <property type="molecule type" value="Genomic_DNA"/>
</dbReference>
<dbReference type="AlphaFoldDB" id="A0AB38A589"/>
<gene>
    <name evidence="2" type="ORF">SAMN04489746_0372</name>
</gene>
<dbReference type="Pfam" id="PF01636">
    <property type="entry name" value="APH"/>
    <property type="match status" value="1"/>
</dbReference>
<dbReference type="SUPFAM" id="SSF56112">
    <property type="entry name" value="Protein kinase-like (PK-like)"/>
    <property type="match status" value="1"/>
</dbReference>
<proteinExistence type="predicted"/>
<dbReference type="RefSeq" id="WP_002563449.1">
    <property type="nucleotide sequence ID" value="NZ_CALJSN010000006.1"/>
</dbReference>
<feature type="domain" description="Aminoglycoside phosphotransferase" evidence="1">
    <location>
        <begin position="20"/>
        <end position="213"/>
    </location>
</feature>
<dbReference type="InterPro" id="IPR002575">
    <property type="entry name" value="Aminoglycoside_PTrfase"/>
</dbReference>
<evidence type="ECO:0000313" key="3">
    <source>
        <dbReference type="Proteomes" id="UP000183687"/>
    </source>
</evidence>
<dbReference type="Proteomes" id="UP000183687">
    <property type="component" value="Unassembled WGS sequence"/>
</dbReference>